<feature type="domain" description="RGS" evidence="1">
    <location>
        <begin position="24"/>
        <end position="167"/>
    </location>
</feature>
<keyword evidence="3" id="KW-1185">Reference proteome</keyword>
<dbReference type="SUPFAM" id="SSF48097">
    <property type="entry name" value="Regulator of G-protein signaling, RGS"/>
    <property type="match status" value="1"/>
</dbReference>
<dbReference type="PANTHER" id="PTHR10845">
    <property type="entry name" value="REGULATOR OF G PROTEIN SIGNALING"/>
    <property type="match status" value="1"/>
</dbReference>
<dbReference type="PROSITE" id="PS50132">
    <property type="entry name" value="RGS"/>
    <property type="match status" value="1"/>
</dbReference>
<dbReference type="InterPro" id="IPR016137">
    <property type="entry name" value="RGS"/>
</dbReference>
<proteinExistence type="predicted"/>
<dbReference type="InterPro" id="IPR044926">
    <property type="entry name" value="RGS_subdomain_2"/>
</dbReference>
<evidence type="ECO:0000313" key="3">
    <source>
        <dbReference type="Proteomes" id="UP000193719"/>
    </source>
</evidence>
<reference evidence="2 3" key="1">
    <citation type="submission" date="2016-08" db="EMBL/GenBank/DDBJ databases">
        <title>Genomes of anaerobic fungi encode conserved fungal cellulosomes for biomass hydrolysis.</title>
        <authorList>
            <consortium name="DOE Joint Genome Institute"/>
            <person name="Haitjema C.H."/>
            <person name="Gilmore S.P."/>
            <person name="Henske J.K."/>
            <person name="Solomon K.V."/>
            <person name="De Groot R."/>
            <person name="Kuo A."/>
            <person name="Mondo S.J."/>
            <person name="Salamov A.A."/>
            <person name="Labutti K."/>
            <person name="Zhao Z."/>
            <person name="Chiniquy J."/>
            <person name="Barry K."/>
            <person name="Brewer H.M."/>
            <person name="Purvine S.O."/>
            <person name="Wright A.T."/>
            <person name="Boxma B."/>
            <person name="Van Alen T."/>
            <person name="Hackstein J.H."/>
            <person name="Baker S.E."/>
            <person name="Grigoriev I.V."/>
            <person name="O'Malley M.A."/>
        </authorList>
    </citation>
    <scope>NUCLEOTIDE SEQUENCE [LARGE SCALE GENOMIC DNA]</scope>
    <source>
        <strain evidence="3">finn</strain>
    </source>
</reference>
<evidence type="ECO:0000259" key="1">
    <source>
        <dbReference type="PROSITE" id="PS50132"/>
    </source>
</evidence>
<dbReference type="EMBL" id="MCFH01000065">
    <property type="protein sequence ID" value="ORX42407.1"/>
    <property type="molecule type" value="Genomic_DNA"/>
</dbReference>
<dbReference type="Proteomes" id="UP000193719">
    <property type="component" value="Unassembled WGS sequence"/>
</dbReference>
<organism evidence="2 3">
    <name type="scientific">Piromyces finnis</name>
    <dbReference type="NCBI Taxonomy" id="1754191"/>
    <lineage>
        <taxon>Eukaryota</taxon>
        <taxon>Fungi</taxon>
        <taxon>Fungi incertae sedis</taxon>
        <taxon>Chytridiomycota</taxon>
        <taxon>Chytridiomycota incertae sedis</taxon>
        <taxon>Neocallimastigomycetes</taxon>
        <taxon>Neocallimastigales</taxon>
        <taxon>Neocallimastigaceae</taxon>
        <taxon>Piromyces</taxon>
    </lineage>
</organism>
<accession>A0A1Y1UXI4</accession>
<evidence type="ECO:0000313" key="2">
    <source>
        <dbReference type="EMBL" id="ORX42407.1"/>
    </source>
</evidence>
<comment type="caution">
    <text evidence="2">The sequence shown here is derived from an EMBL/GenBank/DDBJ whole genome shotgun (WGS) entry which is preliminary data.</text>
</comment>
<reference evidence="2 3" key="2">
    <citation type="submission" date="2016-08" db="EMBL/GenBank/DDBJ databases">
        <title>Pervasive Adenine N6-methylation of Active Genes in Fungi.</title>
        <authorList>
            <consortium name="DOE Joint Genome Institute"/>
            <person name="Mondo S.J."/>
            <person name="Dannebaum R.O."/>
            <person name="Kuo R.C."/>
            <person name="Labutti K."/>
            <person name="Haridas S."/>
            <person name="Kuo A."/>
            <person name="Salamov A."/>
            <person name="Ahrendt S.R."/>
            <person name="Lipzen A."/>
            <person name="Sullivan W."/>
            <person name="Andreopoulos W.B."/>
            <person name="Clum A."/>
            <person name="Lindquist E."/>
            <person name="Daum C."/>
            <person name="Ramamoorthy G.K."/>
            <person name="Gryganskyi A."/>
            <person name="Culley D."/>
            <person name="Magnuson J.K."/>
            <person name="James T.Y."/>
            <person name="O'Malley M.A."/>
            <person name="Stajich J.E."/>
            <person name="Spatafora J.W."/>
            <person name="Visel A."/>
            <person name="Grigoriev I.V."/>
        </authorList>
    </citation>
    <scope>NUCLEOTIDE SEQUENCE [LARGE SCALE GENOMIC DNA]</scope>
    <source>
        <strain evidence="3">finn</strain>
    </source>
</reference>
<dbReference type="Pfam" id="PF00615">
    <property type="entry name" value="RGS"/>
    <property type="match status" value="1"/>
</dbReference>
<name>A0A1Y1UXI4_9FUNG</name>
<protein>
    <recommendedName>
        <fullName evidence="1">RGS domain-containing protein</fullName>
    </recommendedName>
</protein>
<dbReference type="SMART" id="SM00315">
    <property type="entry name" value="RGS"/>
    <property type="match status" value="1"/>
</dbReference>
<sequence length="167" mass="19389">MTSKYTFANLLNGETNGKMSLDTFMDYLKKEHAEENLEFWLEAVKYREEASKYFQCQSLWIKKSDENNRCSYQMTPLSQFSPSLPEKVEMSSEVKEKFEASLENILKNYVVPGSDKEIGVPSSIGKKLIEEVRVKKNFNPDILKQSMDVAYENMKNNSFLSYTKAMK</sequence>
<dbReference type="PANTHER" id="PTHR10845:SF267">
    <property type="entry name" value="REGULATOR OF G PROTEIN SIGNALING DOMAIN PROTEIN (AFU_ORTHOLOGUE AFUA_6G06860)"/>
    <property type="match status" value="1"/>
</dbReference>
<dbReference type="OrthoDB" id="10266999at2759"/>
<dbReference type="AlphaFoldDB" id="A0A1Y1UXI4"/>
<dbReference type="Gene3D" id="1.10.167.10">
    <property type="entry name" value="Regulator of G-protein Signalling 4, domain 2"/>
    <property type="match status" value="1"/>
</dbReference>
<gene>
    <name evidence="2" type="ORF">BCR36DRAFT_407087</name>
</gene>
<dbReference type="InterPro" id="IPR036305">
    <property type="entry name" value="RGS_sf"/>
</dbReference>